<dbReference type="PANTHER" id="PTHR33908">
    <property type="entry name" value="MANNOSYLTRANSFERASE YKCB-RELATED"/>
    <property type="match status" value="1"/>
</dbReference>
<evidence type="ECO:0000256" key="3">
    <source>
        <dbReference type="ARBA" id="ARBA00022676"/>
    </source>
</evidence>
<dbReference type="GO" id="GO:0016763">
    <property type="term" value="F:pentosyltransferase activity"/>
    <property type="evidence" value="ECO:0007669"/>
    <property type="project" value="TreeGrafter"/>
</dbReference>
<feature type="transmembrane region" description="Helical" evidence="8">
    <location>
        <begin position="90"/>
        <end position="109"/>
    </location>
</feature>
<protein>
    <recommendedName>
        <fullName evidence="11">Glycosyltransferase RgtA/B/C/D-like domain-containing protein</fullName>
    </recommendedName>
</protein>
<evidence type="ECO:0000256" key="7">
    <source>
        <dbReference type="ARBA" id="ARBA00023136"/>
    </source>
</evidence>
<accession>A0AAU9CQJ4</accession>
<evidence type="ECO:0000256" key="1">
    <source>
        <dbReference type="ARBA" id="ARBA00004651"/>
    </source>
</evidence>
<sequence length="478" mass="54008">MTFRWGAPVVLLLLSVLFAVLVIDGGHNWGGDFALYIMQAEALLDGSTEVLREVNGFSMRASDFPNGPDLYPIGLPLMLLPVVASFGRDYLMMKVVLVLSMFFSGWATYKLFEKRVERKVWAFLVAVLVAFNFNTLYMVDVINSDIPFVAVSLWALFLADRYGQSESVFRQVLLGVVIGFSFLLRVNGVLLLGALGLSRLLLDFSSILKFRKYIKANWKALIPLVVFVGVFLVNAVFYGSGGGSYKSLLDEVTLGQVFSNVWYYATLPGDVIMPSQVPVLGRELVAVSLLFFVLLGMWGRFRKDSLFLLYIAMTLLLYIIWPSRQGVRFVLPITPFYFYYLFVGLNRLFSQKYARMSFAGFVLVSCVFSTAYTGNAFFNKNSDKIGRAESVEIFEYVKNNTAKEDRVVFEKPRVMYMLTGRQAVRYMNPNESVMRELGAKLYVVEGRRADASDLRVVFSNDVFTVYGIPEQLATVKEL</sequence>
<feature type="transmembrane region" description="Helical" evidence="8">
    <location>
        <begin position="305"/>
        <end position="321"/>
    </location>
</feature>
<dbReference type="EMBL" id="AP025314">
    <property type="protein sequence ID" value="BDD10353.1"/>
    <property type="molecule type" value="Genomic_DNA"/>
</dbReference>
<organism evidence="9 10">
    <name type="scientific">Fulvitalea axinellae</name>
    <dbReference type="NCBI Taxonomy" id="1182444"/>
    <lineage>
        <taxon>Bacteria</taxon>
        <taxon>Pseudomonadati</taxon>
        <taxon>Bacteroidota</taxon>
        <taxon>Cytophagia</taxon>
        <taxon>Cytophagales</taxon>
        <taxon>Persicobacteraceae</taxon>
        <taxon>Fulvitalea</taxon>
    </lineage>
</organism>
<comment type="subcellular location">
    <subcellularLocation>
        <location evidence="1">Cell membrane</location>
        <topology evidence="1">Multi-pass membrane protein</topology>
    </subcellularLocation>
</comment>
<keyword evidence="6 8" id="KW-1133">Transmembrane helix</keyword>
<dbReference type="Proteomes" id="UP001348817">
    <property type="component" value="Chromosome"/>
</dbReference>
<keyword evidence="4" id="KW-0808">Transferase</keyword>
<feature type="transmembrane region" description="Helical" evidence="8">
    <location>
        <begin position="358"/>
        <end position="378"/>
    </location>
</feature>
<evidence type="ECO:0000256" key="2">
    <source>
        <dbReference type="ARBA" id="ARBA00022475"/>
    </source>
</evidence>
<keyword evidence="7 8" id="KW-0472">Membrane</keyword>
<dbReference type="GO" id="GO:0009103">
    <property type="term" value="P:lipopolysaccharide biosynthetic process"/>
    <property type="evidence" value="ECO:0007669"/>
    <property type="project" value="UniProtKB-ARBA"/>
</dbReference>
<name>A0AAU9CQJ4_9BACT</name>
<feature type="transmembrane region" description="Helical" evidence="8">
    <location>
        <begin position="121"/>
        <end position="139"/>
    </location>
</feature>
<keyword evidence="3" id="KW-0328">Glycosyltransferase</keyword>
<evidence type="ECO:0000313" key="9">
    <source>
        <dbReference type="EMBL" id="BDD10353.1"/>
    </source>
</evidence>
<reference evidence="9 10" key="1">
    <citation type="submission" date="2021-12" db="EMBL/GenBank/DDBJ databases">
        <title>Genome sequencing of bacteria with rrn-lacking chromosome and rrn-plasmid.</title>
        <authorList>
            <person name="Anda M."/>
            <person name="Iwasaki W."/>
        </authorList>
    </citation>
    <scope>NUCLEOTIDE SEQUENCE [LARGE SCALE GENOMIC DNA]</scope>
    <source>
        <strain evidence="9 10">DSM 100852</strain>
    </source>
</reference>
<dbReference type="PANTHER" id="PTHR33908:SF11">
    <property type="entry name" value="MEMBRANE PROTEIN"/>
    <property type="match status" value="1"/>
</dbReference>
<feature type="transmembrane region" description="Helical" evidence="8">
    <location>
        <begin position="327"/>
        <end position="346"/>
    </location>
</feature>
<evidence type="ECO:0000256" key="4">
    <source>
        <dbReference type="ARBA" id="ARBA00022679"/>
    </source>
</evidence>
<keyword evidence="10" id="KW-1185">Reference proteome</keyword>
<dbReference type="AlphaFoldDB" id="A0AAU9CQJ4"/>
<feature type="transmembrane region" description="Helical" evidence="8">
    <location>
        <begin position="218"/>
        <end position="239"/>
    </location>
</feature>
<evidence type="ECO:0000313" key="10">
    <source>
        <dbReference type="Proteomes" id="UP001348817"/>
    </source>
</evidence>
<proteinExistence type="predicted"/>
<keyword evidence="5 8" id="KW-0812">Transmembrane</keyword>
<evidence type="ECO:0008006" key="11">
    <source>
        <dbReference type="Google" id="ProtNLM"/>
    </source>
</evidence>
<dbReference type="InterPro" id="IPR050297">
    <property type="entry name" value="LipidA_mod_glycosyltrf_83"/>
</dbReference>
<evidence type="ECO:0000256" key="5">
    <source>
        <dbReference type="ARBA" id="ARBA00022692"/>
    </source>
</evidence>
<dbReference type="GO" id="GO:0005886">
    <property type="term" value="C:plasma membrane"/>
    <property type="evidence" value="ECO:0007669"/>
    <property type="project" value="UniProtKB-SubCell"/>
</dbReference>
<evidence type="ECO:0000256" key="8">
    <source>
        <dbReference type="SAM" id="Phobius"/>
    </source>
</evidence>
<evidence type="ECO:0000256" key="6">
    <source>
        <dbReference type="ARBA" id="ARBA00022989"/>
    </source>
</evidence>
<dbReference type="RefSeq" id="WP_338391913.1">
    <property type="nucleotide sequence ID" value="NZ_AP025314.1"/>
</dbReference>
<feature type="transmembrane region" description="Helical" evidence="8">
    <location>
        <begin position="279"/>
        <end position="298"/>
    </location>
</feature>
<gene>
    <name evidence="9" type="ORF">FUAX_27850</name>
</gene>
<feature type="transmembrane region" description="Helical" evidence="8">
    <location>
        <begin position="172"/>
        <end position="197"/>
    </location>
</feature>
<dbReference type="KEGG" id="fax:FUAX_27850"/>
<keyword evidence="2" id="KW-1003">Cell membrane</keyword>